<keyword evidence="3" id="KW-1185">Reference proteome</keyword>
<protein>
    <recommendedName>
        <fullName evidence="4">Reverse transcriptase domain-containing protein</fullName>
    </recommendedName>
</protein>
<feature type="compositionally biased region" description="Polar residues" evidence="1">
    <location>
        <begin position="158"/>
        <end position="167"/>
    </location>
</feature>
<accession>A0ABQ5GYT6</accession>
<sequence>MDREVKQLKQSRIPIVKVRWNSRRGLEYTWEREDFFKRNYPHLFSSNQKTRKRNRAPGQRSHKEGRIENFLFLALTKFDKFADKQSARPSGSLASNTQPNPKGSSSKPYQSPQARNEHVNAVFTQSGKSYYPSTNPNDQQNDSETPINFDSEDEEQESTPPLKSQTPKPVKETLIPKHYKPKITYPQRLRKEKIEAQYGKFLDMV</sequence>
<proteinExistence type="predicted"/>
<gene>
    <name evidence="2" type="ORF">Tco_1054771</name>
</gene>
<organism evidence="2 3">
    <name type="scientific">Tanacetum coccineum</name>
    <dbReference type="NCBI Taxonomy" id="301880"/>
    <lineage>
        <taxon>Eukaryota</taxon>
        <taxon>Viridiplantae</taxon>
        <taxon>Streptophyta</taxon>
        <taxon>Embryophyta</taxon>
        <taxon>Tracheophyta</taxon>
        <taxon>Spermatophyta</taxon>
        <taxon>Magnoliopsida</taxon>
        <taxon>eudicotyledons</taxon>
        <taxon>Gunneridae</taxon>
        <taxon>Pentapetalae</taxon>
        <taxon>asterids</taxon>
        <taxon>campanulids</taxon>
        <taxon>Asterales</taxon>
        <taxon>Asteraceae</taxon>
        <taxon>Asteroideae</taxon>
        <taxon>Anthemideae</taxon>
        <taxon>Anthemidinae</taxon>
        <taxon>Tanacetum</taxon>
    </lineage>
</organism>
<evidence type="ECO:0000256" key="1">
    <source>
        <dbReference type="SAM" id="MobiDB-lite"/>
    </source>
</evidence>
<feature type="compositionally biased region" description="Polar residues" evidence="1">
    <location>
        <begin position="127"/>
        <end position="148"/>
    </location>
</feature>
<feature type="region of interest" description="Disordered" evidence="1">
    <location>
        <begin position="127"/>
        <end position="181"/>
    </location>
</feature>
<name>A0ABQ5GYT6_9ASTR</name>
<evidence type="ECO:0000313" key="3">
    <source>
        <dbReference type="Proteomes" id="UP001151760"/>
    </source>
</evidence>
<dbReference type="EMBL" id="BQNB010018991">
    <property type="protein sequence ID" value="GJT80429.1"/>
    <property type="molecule type" value="Genomic_DNA"/>
</dbReference>
<feature type="region of interest" description="Disordered" evidence="1">
    <location>
        <begin position="84"/>
        <end position="115"/>
    </location>
</feature>
<reference evidence="2" key="1">
    <citation type="journal article" date="2022" name="Int. J. Mol. Sci.">
        <title>Draft Genome of Tanacetum Coccineum: Genomic Comparison of Closely Related Tanacetum-Family Plants.</title>
        <authorList>
            <person name="Yamashiro T."/>
            <person name="Shiraishi A."/>
            <person name="Nakayama K."/>
            <person name="Satake H."/>
        </authorList>
    </citation>
    <scope>NUCLEOTIDE SEQUENCE</scope>
</reference>
<feature type="compositionally biased region" description="Polar residues" evidence="1">
    <location>
        <begin position="87"/>
        <end position="114"/>
    </location>
</feature>
<evidence type="ECO:0008006" key="4">
    <source>
        <dbReference type="Google" id="ProtNLM"/>
    </source>
</evidence>
<comment type="caution">
    <text evidence="2">The sequence shown here is derived from an EMBL/GenBank/DDBJ whole genome shotgun (WGS) entry which is preliminary data.</text>
</comment>
<reference evidence="2" key="2">
    <citation type="submission" date="2022-01" db="EMBL/GenBank/DDBJ databases">
        <authorList>
            <person name="Yamashiro T."/>
            <person name="Shiraishi A."/>
            <person name="Satake H."/>
            <person name="Nakayama K."/>
        </authorList>
    </citation>
    <scope>NUCLEOTIDE SEQUENCE</scope>
</reference>
<dbReference type="Proteomes" id="UP001151760">
    <property type="component" value="Unassembled WGS sequence"/>
</dbReference>
<evidence type="ECO:0000313" key="2">
    <source>
        <dbReference type="EMBL" id="GJT80429.1"/>
    </source>
</evidence>